<evidence type="ECO:0000313" key="3">
    <source>
        <dbReference type="Proteomes" id="UP000824540"/>
    </source>
</evidence>
<keyword evidence="1" id="KW-1133">Transmembrane helix</keyword>
<name>A0A8T2NY65_9TELE</name>
<evidence type="ECO:0000313" key="2">
    <source>
        <dbReference type="EMBL" id="KAG9344310.1"/>
    </source>
</evidence>
<proteinExistence type="predicted"/>
<accession>A0A8T2NY65</accession>
<keyword evidence="1" id="KW-0812">Transmembrane</keyword>
<dbReference type="Proteomes" id="UP000824540">
    <property type="component" value="Unassembled WGS sequence"/>
</dbReference>
<evidence type="ECO:0000256" key="1">
    <source>
        <dbReference type="SAM" id="Phobius"/>
    </source>
</evidence>
<protein>
    <submittedName>
        <fullName evidence="2">Uncharacterized protein</fullName>
    </submittedName>
</protein>
<comment type="caution">
    <text evidence="2">The sequence shown here is derived from an EMBL/GenBank/DDBJ whole genome shotgun (WGS) entry which is preliminary data.</text>
</comment>
<feature type="transmembrane region" description="Helical" evidence="1">
    <location>
        <begin position="23"/>
        <end position="47"/>
    </location>
</feature>
<reference evidence="2" key="1">
    <citation type="thesis" date="2021" institute="BYU ScholarsArchive" country="Provo, UT, USA">
        <title>Applications of and Algorithms for Genome Assembly and Genomic Analyses with an Emphasis on Marine Teleosts.</title>
        <authorList>
            <person name="Pickett B.D."/>
        </authorList>
    </citation>
    <scope>NUCLEOTIDE SEQUENCE</scope>
    <source>
        <strain evidence="2">HI-2016</strain>
    </source>
</reference>
<gene>
    <name evidence="2" type="ORF">JZ751_010979</name>
</gene>
<keyword evidence="1" id="KW-0472">Membrane</keyword>
<dbReference type="EMBL" id="JAFBMS010000020">
    <property type="protein sequence ID" value="KAG9344310.1"/>
    <property type="molecule type" value="Genomic_DNA"/>
</dbReference>
<sequence>MRKQKSTGEAVYLLWLERGCMHLHVMLVVGILACYWVEMSFTIMSMIREPRGQLHRSMLGFRILSSSS</sequence>
<organism evidence="2 3">
    <name type="scientific">Albula glossodonta</name>
    <name type="common">roundjaw bonefish</name>
    <dbReference type="NCBI Taxonomy" id="121402"/>
    <lineage>
        <taxon>Eukaryota</taxon>
        <taxon>Metazoa</taxon>
        <taxon>Chordata</taxon>
        <taxon>Craniata</taxon>
        <taxon>Vertebrata</taxon>
        <taxon>Euteleostomi</taxon>
        <taxon>Actinopterygii</taxon>
        <taxon>Neopterygii</taxon>
        <taxon>Teleostei</taxon>
        <taxon>Albuliformes</taxon>
        <taxon>Albulidae</taxon>
        <taxon>Albula</taxon>
    </lineage>
</organism>
<keyword evidence="3" id="KW-1185">Reference proteome</keyword>
<dbReference type="AlphaFoldDB" id="A0A8T2NY65"/>
<dbReference type="PROSITE" id="PS51257">
    <property type="entry name" value="PROKAR_LIPOPROTEIN"/>
    <property type="match status" value="1"/>
</dbReference>